<feature type="compositionally biased region" description="Low complexity" evidence="2">
    <location>
        <begin position="268"/>
        <end position="278"/>
    </location>
</feature>
<comment type="caution">
    <text evidence="3">The sequence shown here is derived from an EMBL/GenBank/DDBJ whole genome shotgun (WGS) entry which is preliminary data.</text>
</comment>
<dbReference type="Gene3D" id="3.30.420.40">
    <property type="match status" value="2"/>
</dbReference>
<dbReference type="Proteomes" id="UP001276659">
    <property type="component" value="Unassembled WGS sequence"/>
</dbReference>
<dbReference type="InterPro" id="IPR043129">
    <property type="entry name" value="ATPase_NBD"/>
</dbReference>
<feature type="compositionally biased region" description="Polar residues" evidence="2">
    <location>
        <begin position="542"/>
        <end position="554"/>
    </location>
</feature>
<feature type="compositionally biased region" description="Acidic residues" evidence="2">
    <location>
        <begin position="893"/>
        <end position="903"/>
    </location>
</feature>
<feature type="region of interest" description="Disordered" evidence="2">
    <location>
        <begin position="866"/>
        <end position="903"/>
    </location>
</feature>
<dbReference type="InterPro" id="IPR036691">
    <property type="entry name" value="Endo/exonu/phosph_ase_sf"/>
</dbReference>
<feature type="compositionally biased region" description="Low complexity" evidence="2">
    <location>
        <begin position="583"/>
        <end position="610"/>
    </location>
</feature>
<dbReference type="PANTHER" id="PTHR11937">
    <property type="entry name" value="ACTIN"/>
    <property type="match status" value="1"/>
</dbReference>
<feature type="region of interest" description="Disordered" evidence="2">
    <location>
        <begin position="268"/>
        <end position="320"/>
    </location>
</feature>
<feature type="region of interest" description="Disordered" evidence="2">
    <location>
        <begin position="542"/>
        <end position="614"/>
    </location>
</feature>
<sequence>MPPFKDEHVLIIAPGSHTTLAQLGLPESFTPARLRIPTRMFPAEQKGEWEPMKVRERKFSKAATRDGINGHSDGDVTMGETNGSTTNAEDQEEEILYEEDPTSEEGAVYPLRDGRVVDWSCFFALLTHVYNTLSPPFHTPILVIAQPQWKPQDHETLTQFFFEKFKTPAFCLMDSALAISYAYATPTATVVDVGYEKCEVSIVNEYVVSDLGRGTPLLDCGGEAMTQRLLELLSGKSFTRDMCEQLKKNPICEVLLPGAELPVEAEAGNPAAAASTGATGSGDGHRESIAMQGGAPRAPGANIDAGNADEGREFKGGEDDDGVLDVATIVASGKTSEFLARKEKEKAERAAARKKDAADAAAASKERALPNSKRAKANFHYHERRPLEELNVNGKRSIDGEGVQDGGEPKRQKTPEPGAENDAQAAENAAAIRKEERKEERRRNREGTAFIRKNVEVGPERFQVASGGILDQIADMIHRRISSVPEVNKRSDLWDSLAIVGNGSRVKGFKEALLATLNARYLISPSSATIFSSELPSNFTTPVATGANTPQPQHHASHHGPGVNPLLLAATTASNPNLAPPGHSQQQLHQQLQQQQYYQQQMQSHQHSSHAQTPTSIKLLKLPDYFPEWKDIGVEEAVFLGAQVAAKVVFVVDQGLIAPTDTKTQATVRRAINAPLDSHDESTYICDAHFCLSKDKYNATSFGGKAYGVCTLIRRDVERVTYKSVDWDLEGRVLLTELPSLGVVVFNIYAVNGTTNDYRDPSTGKVVGDRHDTKRAFHSLLAKEVKGYEEQGWGVVVAEDHVNNRADFEEKFFKGLGMIDTFRLVHGEERKFKYRPRNKPWEAGGDRVDMIVTTEGLKDKVKEADILDSEEERGPSDHGPLFLELEVGKTEGGEENYDEERLP</sequence>
<feature type="compositionally biased region" description="Polar residues" evidence="2">
    <location>
        <begin position="79"/>
        <end position="88"/>
    </location>
</feature>
<evidence type="ECO:0008006" key="5">
    <source>
        <dbReference type="Google" id="ProtNLM"/>
    </source>
</evidence>
<proteinExistence type="inferred from homology"/>
<protein>
    <recommendedName>
        <fullName evidence="5">Actin-like ATPase domain-containing protein</fullName>
    </recommendedName>
</protein>
<feature type="region of interest" description="Disordered" evidence="2">
    <location>
        <begin position="340"/>
        <end position="445"/>
    </location>
</feature>
<evidence type="ECO:0000313" key="4">
    <source>
        <dbReference type="Proteomes" id="UP001276659"/>
    </source>
</evidence>
<dbReference type="InterPro" id="IPR004000">
    <property type="entry name" value="Actin"/>
</dbReference>
<evidence type="ECO:0000256" key="2">
    <source>
        <dbReference type="SAM" id="MobiDB-lite"/>
    </source>
</evidence>
<feature type="region of interest" description="Disordered" evidence="2">
    <location>
        <begin position="65"/>
        <end position="93"/>
    </location>
</feature>
<dbReference type="SMART" id="SM00268">
    <property type="entry name" value="ACTIN"/>
    <property type="match status" value="1"/>
</dbReference>
<feature type="compositionally biased region" description="Low complexity" evidence="2">
    <location>
        <begin position="420"/>
        <end position="431"/>
    </location>
</feature>
<organism evidence="3 4">
    <name type="scientific">Lepraria neglecta</name>
    <dbReference type="NCBI Taxonomy" id="209136"/>
    <lineage>
        <taxon>Eukaryota</taxon>
        <taxon>Fungi</taxon>
        <taxon>Dikarya</taxon>
        <taxon>Ascomycota</taxon>
        <taxon>Pezizomycotina</taxon>
        <taxon>Lecanoromycetes</taxon>
        <taxon>OSLEUM clade</taxon>
        <taxon>Lecanoromycetidae</taxon>
        <taxon>Lecanorales</taxon>
        <taxon>Lecanorineae</taxon>
        <taxon>Stereocaulaceae</taxon>
        <taxon>Lepraria</taxon>
    </lineage>
</organism>
<dbReference type="Gene3D" id="3.60.10.10">
    <property type="entry name" value="Endonuclease/exonuclease/phosphatase"/>
    <property type="match status" value="1"/>
</dbReference>
<accession>A0AAE0DJ90</accession>
<dbReference type="SUPFAM" id="SSF56219">
    <property type="entry name" value="DNase I-like"/>
    <property type="match status" value="1"/>
</dbReference>
<evidence type="ECO:0000313" key="3">
    <source>
        <dbReference type="EMBL" id="KAK3171729.1"/>
    </source>
</evidence>
<dbReference type="AlphaFoldDB" id="A0AAE0DJ90"/>
<feature type="compositionally biased region" description="Basic and acidic residues" evidence="2">
    <location>
        <begin position="340"/>
        <end position="368"/>
    </location>
</feature>
<dbReference type="Pfam" id="PF00022">
    <property type="entry name" value="Actin"/>
    <property type="match status" value="1"/>
</dbReference>
<keyword evidence="4" id="KW-1185">Reference proteome</keyword>
<comment type="similarity">
    <text evidence="1">Belongs to the actin family.</text>
</comment>
<reference evidence="3" key="1">
    <citation type="submission" date="2022-11" db="EMBL/GenBank/DDBJ databases">
        <title>Chromosomal genome sequence assembly and mating type (MAT) locus characterization of the leprose asexual lichenized fungus Lepraria neglecta (Nyl.) Erichsen.</title>
        <authorList>
            <person name="Allen J.L."/>
            <person name="Pfeffer B."/>
        </authorList>
    </citation>
    <scope>NUCLEOTIDE SEQUENCE</scope>
    <source>
        <strain evidence="3">Allen 5258</strain>
    </source>
</reference>
<dbReference type="Gene3D" id="3.90.640.60">
    <property type="match status" value="1"/>
</dbReference>
<feature type="compositionally biased region" description="Basic and acidic residues" evidence="2">
    <location>
        <begin position="432"/>
        <end position="445"/>
    </location>
</feature>
<dbReference type="SUPFAM" id="SSF53067">
    <property type="entry name" value="Actin-like ATPase domain"/>
    <property type="match status" value="2"/>
</dbReference>
<name>A0AAE0DJ90_9LECA</name>
<dbReference type="EMBL" id="JASNWA010000008">
    <property type="protein sequence ID" value="KAK3171729.1"/>
    <property type="molecule type" value="Genomic_DNA"/>
</dbReference>
<gene>
    <name evidence="3" type="ORF">OEA41_003813</name>
</gene>
<evidence type="ECO:0000256" key="1">
    <source>
        <dbReference type="RuleBase" id="RU000487"/>
    </source>
</evidence>